<dbReference type="SUPFAM" id="SSF52777">
    <property type="entry name" value="CoA-dependent acyltransferases"/>
    <property type="match status" value="2"/>
</dbReference>
<dbReference type="InterPro" id="IPR020802">
    <property type="entry name" value="TesA-like"/>
</dbReference>
<dbReference type="CDD" id="cd12116">
    <property type="entry name" value="A_NRPS_Ta1_like"/>
    <property type="match status" value="1"/>
</dbReference>
<feature type="domain" description="Carrier" evidence="4">
    <location>
        <begin position="976"/>
        <end position="1051"/>
    </location>
</feature>
<evidence type="ECO:0000256" key="2">
    <source>
        <dbReference type="ARBA" id="ARBA00022450"/>
    </source>
</evidence>
<dbReference type="InterPro" id="IPR001031">
    <property type="entry name" value="Thioesterase"/>
</dbReference>
<dbReference type="Pfam" id="PF00975">
    <property type="entry name" value="Thioesterase"/>
    <property type="match status" value="1"/>
</dbReference>
<dbReference type="InterPro" id="IPR020806">
    <property type="entry name" value="PKS_PP-bd"/>
</dbReference>
<dbReference type="SUPFAM" id="SSF47336">
    <property type="entry name" value="ACP-like"/>
    <property type="match status" value="1"/>
</dbReference>
<dbReference type="InterPro" id="IPR042099">
    <property type="entry name" value="ANL_N_sf"/>
</dbReference>
<dbReference type="FunFam" id="3.40.50.12780:FF:000012">
    <property type="entry name" value="Non-ribosomal peptide synthetase"/>
    <property type="match status" value="1"/>
</dbReference>
<dbReference type="GO" id="GO:0047527">
    <property type="term" value="F:2,3-dihydroxybenzoate-serine ligase activity"/>
    <property type="evidence" value="ECO:0007669"/>
    <property type="project" value="TreeGrafter"/>
</dbReference>
<dbReference type="Gene3D" id="3.40.50.1820">
    <property type="entry name" value="alpha/beta hydrolase"/>
    <property type="match status" value="1"/>
</dbReference>
<dbReference type="InterPro" id="IPR010071">
    <property type="entry name" value="AA_adenyl_dom"/>
</dbReference>
<dbReference type="NCBIfam" id="TIGR01733">
    <property type="entry name" value="AA-adenyl-dom"/>
    <property type="match status" value="1"/>
</dbReference>
<gene>
    <name evidence="5" type="ORF">HN018_13035</name>
</gene>
<accession>A0A6M8HR65</accession>
<reference evidence="5 6" key="1">
    <citation type="journal article" date="2014" name="World J. Microbiol. Biotechnol.">
        <title>Biodiversity and physiological characteristics of Antarctic and Arctic lichens-associated bacteria.</title>
        <authorList>
            <person name="Lee Y.M."/>
            <person name="Kim E.H."/>
            <person name="Lee H.K."/>
            <person name="Hong S.G."/>
        </authorList>
    </citation>
    <scope>NUCLEOTIDE SEQUENCE [LARGE SCALE GENOMIC DNA]</scope>
    <source>
        <strain evidence="5 6">PAMC 26569</strain>
    </source>
</reference>
<dbReference type="InterPro" id="IPR029058">
    <property type="entry name" value="AB_hydrolase_fold"/>
</dbReference>
<dbReference type="InterPro" id="IPR045851">
    <property type="entry name" value="AMP-bd_C_sf"/>
</dbReference>
<evidence type="ECO:0000313" key="5">
    <source>
        <dbReference type="EMBL" id="QKE90838.1"/>
    </source>
</evidence>
<dbReference type="GO" id="GO:0009366">
    <property type="term" value="C:enterobactin synthetase complex"/>
    <property type="evidence" value="ECO:0007669"/>
    <property type="project" value="TreeGrafter"/>
</dbReference>
<dbReference type="Gene3D" id="3.30.300.30">
    <property type="match status" value="1"/>
</dbReference>
<keyword evidence="6" id="KW-1185">Reference proteome</keyword>
<dbReference type="Gene3D" id="3.30.559.10">
    <property type="entry name" value="Chloramphenicol acetyltransferase-like domain"/>
    <property type="match status" value="1"/>
</dbReference>
<dbReference type="GO" id="GO:0005829">
    <property type="term" value="C:cytosol"/>
    <property type="evidence" value="ECO:0007669"/>
    <property type="project" value="TreeGrafter"/>
</dbReference>
<evidence type="ECO:0000256" key="3">
    <source>
        <dbReference type="ARBA" id="ARBA00022553"/>
    </source>
</evidence>
<dbReference type="Gene3D" id="3.40.50.12780">
    <property type="entry name" value="N-terminal domain of ligase-like"/>
    <property type="match status" value="1"/>
</dbReference>
<dbReference type="Pfam" id="PF00550">
    <property type="entry name" value="PP-binding"/>
    <property type="match status" value="1"/>
</dbReference>
<organism evidence="5 6">
    <name type="scientific">Lichenicola cladoniae</name>
    <dbReference type="NCBI Taxonomy" id="1484109"/>
    <lineage>
        <taxon>Bacteria</taxon>
        <taxon>Pseudomonadati</taxon>
        <taxon>Pseudomonadota</taxon>
        <taxon>Alphaproteobacteria</taxon>
        <taxon>Acetobacterales</taxon>
        <taxon>Acetobacteraceae</taxon>
        <taxon>Lichenicola</taxon>
    </lineage>
</organism>
<dbReference type="FunFam" id="2.30.38.10:FF:000001">
    <property type="entry name" value="Non-ribosomal peptide synthetase PvdI"/>
    <property type="match status" value="1"/>
</dbReference>
<dbReference type="SUPFAM" id="SSF56801">
    <property type="entry name" value="Acetyl-CoA synthetase-like"/>
    <property type="match status" value="1"/>
</dbReference>
<sequence length="1341" mass="145628">MLMFPAIEANLVVAEPATLPLSTAQRGMWVGEQLAPPGAIFNVAEAIGLDGEIDPILLQTALRLLTEEVETTRVRLVRGVGLPRQIVMPTYEHPIDVHDFSTDVDPRGAARRFMMDELSGKPDFENGPLWFSAILKLSDRSWYWYHRAHHIVLDGFSGGMIVQRVAELYSALRQQRDPVPAGLTSLGALAAADEAYRSSDRFFKDQAYWHTHLADLPEAVTLSHQTRPLQGGLLRATAHLPNALVLQLRERLSGTAITLPQALIGLVAIYYHRISGVADLVLGMPVTGRFGGIMRRCPGMVANAVPIRLRFAPDDTIATMFAQTARVVRQALRHQQYRYEDLRRDLNRLKHGQQIARIGVNIEPFDFSFDFDGVPVVLDNLCNSQMEDLTIFVYDRHDGGGLRIDLDANPALYSQAELGRHKQLLCRLIAQAVQDLEVPVVELDLLSTDDRARILHQWNDTAPLATSTDPDVVTLFRRQALMTPDAPAVLSEAGCLLDYRELDRRCATLAARLTDGGISAGTLVAVALPRSELLPEALLAILRAGAAYLPLDPDGPPERLAMILADARPALVLTVERHAARFEGLGMRCLLLDRPPGIVAGMVPDAPLDPAATAYVIYTSGSTGRPKGVCVSHANLSNFLQGMVDLLQPGAHDRLLSVTTATFDIAGLELFLPLISGGRLVIATGCTVRDPLALGRLIAAHGITVLQATPSLWRSLLANRAAVLSGVHALVGGEPLSAELAGRMLERCGLVINMYGPTETTIWSTAMRLSAGDIEPPPIGRPIRNTRVYVLDGRMRPVPEGVAGMLYIGGAGVAQGYLNRPERTGESFGPDPFSDDGHSAGRLYRTGDLARWRADGVLVYLGREDQQVKLHGYRIELGEIETALQRHRAVADAVVAVRPDLRGEPALVAYVVIPPGQDGVSDAALRLHLSRHVPDHMIPSLFMTLDALPLNGSGKIDRIALPEPFWADRMVVLPEEPRTETERQLFVIWQAVLGRQGIGIHDNFFGLGGDSLSAAQMLVEIAETFSVEIPLDSLFRAATIADLASVLDGGRTTGSLDTLLPLSQAGEKPPLFCVHPITGIGWAYAALTSQVDAGRPLYALQAKGLVQQMAADASYPQTIEEMAVSYVAEIRTLQPEGPYHLLGWSLGGLVVHAMAVQLRQDGHEVAFLGLLDSYPFRIGDEADAIDEAAQVRLALQFLGLHQNPQDPGATIPDTMAGLADFLCMKYDLLSQPVMQAIMRTDEGIVARLEQVVGNNLALARRYAPKPVDVDAVFLSASVRTGTGLDSVIEYQPSVWQDLVRTLSIYEVDCHHQEILSAGAVDQVGLVLRTHLKAASAIAASA</sequence>
<dbReference type="InterPro" id="IPR000873">
    <property type="entry name" value="AMP-dep_synth/lig_dom"/>
</dbReference>
<dbReference type="PANTHER" id="PTHR45527">
    <property type="entry name" value="NONRIBOSOMAL PEPTIDE SYNTHETASE"/>
    <property type="match status" value="1"/>
</dbReference>
<dbReference type="EMBL" id="CP053708">
    <property type="protein sequence ID" value="QKE90838.1"/>
    <property type="molecule type" value="Genomic_DNA"/>
</dbReference>
<dbReference type="FunFam" id="1.10.1200.10:FF:000016">
    <property type="entry name" value="Non-ribosomal peptide synthase"/>
    <property type="match status" value="1"/>
</dbReference>
<protein>
    <submittedName>
        <fullName evidence="5">Amino acid adenylation domain-containing protein</fullName>
    </submittedName>
</protein>
<keyword evidence="2" id="KW-0596">Phosphopantetheine</keyword>
<dbReference type="GO" id="GO:0031177">
    <property type="term" value="F:phosphopantetheine binding"/>
    <property type="evidence" value="ECO:0007669"/>
    <property type="project" value="InterPro"/>
</dbReference>
<dbReference type="InterPro" id="IPR001242">
    <property type="entry name" value="Condensation_dom"/>
</dbReference>
<dbReference type="GO" id="GO:0043041">
    <property type="term" value="P:amino acid activation for nonribosomal peptide biosynthetic process"/>
    <property type="evidence" value="ECO:0007669"/>
    <property type="project" value="TreeGrafter"/>
</dbReference>
<dbReference type="GO" id="GO:0009239">
    <property type="term" value="P:enterobactin biosynthetic process"/>
    <property type="evidence" value="ECO:0007669"/>
    <property type="project" value="TreeGrafter"/>
</dbReference>
<dbReference type="PROSITE" id="PS00012">
    <property type="entry name" value="PHOSPHOPANTETHEINE"/>
    <property type="match status" value="1"/>
</dbReference>
<dbReference type="PROSITE" id="PS50075">
    <property type="entry name" value="CARRIER"/>
    <property type="match status" value="1"/>
</dbReference>
<name>A0A6M8HR65_9PROT</name>
<dbReference type="Gene3D" id="3.30.559.30">
    <property type="entry name" value="Nonribosomal peptide synthetase, condensation domain"/>
    <property type="match status" value="1"/>
</dbReference>
<dbReference type="InterPro" id="IPR025110">
    <property type="entry name" value="AMP-bd_C"/>
</dbReference>
<dbReference type="KEGG" id="lck:HN018_13035"/>
<dbReference type="SUPFAM" id="SSF53474">
    <property type="entry name" value="alpha/beta-Hydrolases"/>
    <property type="match status" value="1"/>
</dbReference>
<dbReference type="FunFam" id="3.40.50.980:FF:000001">
    <property type="entry name" value="Non-ribosomal peptide synthetase"/>
    <property type="match status" value="1"/>
</dbReference>
<dbReference type="PROSITE" id="PS00455">
    <property type="entry name" value="AMP_BINDING"/>
    <property type="match status" value="1"/>
</dbReference>
<dbReference type="RefSeq" id="WP_171836281.1">
    <property type="nucleotide sequence ID" value="NZ_CP053708.1"/>
</dbReference>
<proteinExistence type="predicted"/>
<evidence type="ECO:0000256" key="1">
    <source>
        <dbReference type="ARBA" id="ARBA00001957"/>
    </source>
</evidence>
<comment type="cofactor">
    <cofactor evidence="1">
        <name>pantetheine 4'-phosphate</name>
        <dbReference type="ChEBI" id="CHEBI:47942"/>
    </cofactor>
</comment>
<dbReference type="Pfam" id="PF00501">
    <property type="entry name" value="AMP-binding"/>
    <property type="match status" value="1"/>
</dbReference>
<dbReference type="Pfam" id="PF13193">
    <property type="entry name" value="AMP-binding_C"/>
    <property type="match status" value="1"/>
</dbReference>
<dbReference type="InterPro" id="IPR036736">
    <property type="entry name" value="ACP-like_sf"/>
</dbReference>
<dbReference type="InterPro" id="IPR023213">
    <property type="entry name" value="CAT-like_dom_sf"/>
</dbReference>
<dbReference type="SMART" id="SM00824">
    <property type="entry name" value="PKS_TE"/>
    <property type="match status" value="1"/>
</dbReference>
<dbReference type="SMART" id="SM00823">
    <property type="entry name" value="PKS_PP"/>
    <property type="match status" value="1"/>
</dbReference>
<evidence type="ECO:0000259" key="4">
    <source>
        <dbReference type="PROSITE" id="PS50075"/>
    </source>
</evidence>
<evidence type="ECO:0000313" key="6">
    <source>
        <dbReference type="Proteomes" id="UP000500767"/>
    </source>
</evidence>
<dbReference type="PANTHER" id="PTHR45527:SF1">
    <property type="entry name" value="FATTY ACID SYNTHASE"/>
    <property type="match status" value="1"/>
</dbReference>
<dbReference type="Pfam" id="PF00668">
    <property type="entry name" value="Condensation"/>
    <property type="match status" value="1"/>
</dbReference>
<dbReference type="GO" id="GO:0072330">
    <property type="term" value="P:monocarboxylic acid biosynthetic process"/>
    <property type="evidence" value="ECO:0007669"/>
    <property type="project" value="UniProtKB-ARBA"/>
</dbReference>
<dbReference type="InterPro" id="IPR020845">
    <property type="entry name" value="AMP-binding_CS"/>
</dbReference>
<dbReference type="InterPro" id="IPR006162">
    <property type="entry name" value="Ppantetheine_attach_site"/>
</dbReference>
<dbReference type="InterPro" id="IPR009081">
    <property type="entry name" value="PP-bd_ACP"/>
</dbReference>
<dbReference type="Proteomes" id="UP000500767">
    <property type="component" value="Chromosome"/>
</dbReference>
<keyword evidence="3" id="KW-0597">Phosphoprotein</keyword>